<organism evidence="1 2">
    <name type="scientific">Lysobacter stagni</name>
    <dbReference type="NCBI Taxonomy" id="3045172"/>
    <lineage>
        <taxon>Bacteria</taxon>
        <taxon>Pseudomonadati</taxon>
        <taxon>Pseudomonadota</taxon>
        <taxon>Gammaproteobacteria</taxon>
        <taxon>Lysobacterales</taxon>
        <taxon>Lysobacteraceae</taxon>
        <taxon>Lysobacter</taxon>
    </lineage>
</organism>
<accession>A0ABT6XDL6</accession>
<evidence type="ECO:0000313" key="2">
    <source>
        <dbReference type="Proteomes" id="UP001321580"/>
    </source>
</evidence>
<dbReference type="EMBL" id="JASGBI010000001">
    <property type="protein sequence ID" value="MDI9238241.1"/>
    <property type="molecule type" value="Genomic_DNA"/>
</dbReference>
<protein>
    <recommendedName>
        <fullName evidence="3">Lipoprotein</fullName>
    </recommendedName>
</protein>
<evidence type="ECO:0000313" key="1">
    <source>
        <dbReference type="EMBL" id="MDI9238241.1"/>
    </source>
</evidence>
<evidence type="ECO:0008006" key="3">
    <source>
        <dbReference type="Google" id="ProtNLM"/>
    </source>
</evidence>
<name>A0ABT6XDL6_9GAMM</name>
<keyword evidence="2" id="KW-1185">Reference proteome</keyword>
<dbReference type="PROSITE" id="PS51257">
    <property type="entry name" value="PROKAR_LIPOPROTEIN"/>
    <property type="match status" value="1"/>
</dbReference>
<reference evidence="1 2" key="1">
    <citation type="submission" date="2023-05" db="EMBL/GenBank/DDBJ databases">
        <title>Lysobacter sp. strain LF1 Genome sequencing and assembly.</title>
        <authorList>
            <person name="Jung Y."/>
        </authorList>
    </citation>
    <scope>NUCLEOTIDE SEQUENCE [LARGE SCALE GENOMIC DNA]</scope>
    <source>
        <strain evidence="1 2">LF1</strain>
    </source>
</reference>
<comment type="caution">
    <text evidence="1">The sequence shown here is derived from an EMBL/GenBank/DDBJ whole genome shotgun (WGS) entry which is preliminary data.</text>
</comment>
<gene>
    <name evidence="1" type="ORF">QLQ15_04865</name>
</gene>
<sequence>MKWKHAAATAALAGVVSGCQTKQPEIQRDPHPQERYEITMTIQDAPGPFRNIGGGVQYDVENWVDCMPEKWTFERGHYHDQPDEFLPLTYTKIAENVYRTRITVDALVDEDYHGLGACRWKMTVVTSRLYGKSVRFTPRLHLDELRAQQPKKVYFSKRTYLSNKLDDFPDSGEISPSGFGAEVQDELFAITLTPRRIAP</sequence>
<dbReference type="RefSeq" id="WP_283211717.1">
    <property type="nucleotide sequence ID" value="NZ_JASGBI010000001.1"/>
</dbReference>
<proteinExistence type="predicted"/>
<dbReference type="Proteomes" id="UP001321580">
    <property type="component" value="Unassembled WGS sequence"/>
</dbReference>